<evidence type="ECO:0000256" key="2">
    <source>
        <dbReference type="SAM" id="SignalP"/>
    </source>
</evidence>
<evidence type="ECO:0000256" key="1">
    <source>
        <dbReference type="SAM" id="MobiDB-lite"/>
    </source>
</evidence>
<sequence length="145" mass="16427">MQKLVLLISCTWLLFCMPISGQVNKDSISLVSEIYRNQLRLGKLLGHLEQQYNKKQNTSEKAQNSANKDSIAADKSSDNPGSRKLARKAKNIANDARKDSRSARIESENLDKLHSDIQYLKNKIENNQAKLNKINDGNANNHSYR</sequence>
<name>A0ABS3YVE6_9BACT</name>
<accession>A0ABS3YVE6</accession>
<feature type="region of interest" description="Disordered" evidence="1">
    <location>
        <begin position="52"/>
        <end position="107"/>
    </location>
</feature>
<dbReference type="EMBL" id="JAGHKO010000004">
    <property type="protein sequence ID" value="MBO9201885.1"/>
    <property type="molecule type" value="Genomic_DNA"/>
</dbReference>
<proteinExistence type="predicted"/>
<dbReference type="RefSeq" id="WP_209139942.1">
    <property type="nucleotide sequence ID" value="NZ_JAGHKO010000004.1"/>
</dbReference>
<feature type="compositionally biased region" description="Basic and acidic residues" evidence="1">
    <location>
        <begin position="95"/>
        <end position="107"/>
    </location>
</feature>
<feature type="chain" id="PRO_5046738693" description="SlyB protein" evidence="2">
    <location>
        <begin position="22"/>
        <end position="145"/>
    </location>
</feature>
<reference evidence="3 4" key="1">
    <citation type="submission" date="2021-03" db="EMBL/GenBank/DDBJ databases">
        <title>Assistant Professor.</title>
        <authorList>
            <person name="Huq M.A."/>
        </authorList>
    </citation>
    <scope>NUCLEOTIDE SEQUENCE [LARGE SCALE GENOMIC DNA]</scope>
    <source>
        <strain evidence="3 4">MAH-29</strain>
    </source>
</reference>
<organism evidence="3 4">
    <name type="scientific">Niastella soli</name>
    <dbReference type="NCBI Taxonomy" id="2821487"/>
    <lineage>
        <taxon>Bacteria</taxon>
        <taxon>Pseudomonadati</taxon>
        <taxon>Bacteroidota</taxon>
        <taxon>Chitinophagia</taxon>
        <taxon>Chitinophagales</taxon>
        <taxon>Chitinophagaceae</taxon>
        <taxon>Niastella</taxon>
    </lineage>
</organism>
<feature type="compositionally biased region" description="Polar residues" evidence="1">
    <location>
        <begin position="52"/>
        <end position="68"/>
    </location>
</feature>
<comment type="caution">
    <text evidence="3">The sequence shown here is derived from an EMBL/GenBank/DDBJ whole genome shotgun (WGS) entry which is preliminary data.</text>
</comment>
<keyword evidence="4" id="KW-1185">Reference proteome</keyword>
<protein>
    <recommendedName>
        <fullName evidence="5">SlyB protein</fullName>
    </recommendedName>
</protein>
<keyword evidence="2" id="KW-0732">Signal</keyword>
<dbReference type="Proteomes" id="UP000677244">
    <property type="component" value="Unassembled WGS sequence"/>
</dbReference>
<evidence type="ECO:0008006" key="5">
    <source>
        <dbReference type="Google" id="ProtNLM"/>
    </source>
</evidence>
<gene>
    <name evidence="3" type="ORF">J7I42_16495</name>
</gene>
<evidence type="ECO:0000313" key="3">
    <source>
        <dbReference type="EMBL" id="MBO9201885.1"/>
    </source>
</evidence>
<feature type="signal peptide" evidence="2">
    <location>
        <begin position="1"/>
        <end position="21"/>
    </location>
</feature>
<evidence type="ECO:0000313" key="4">
    <source>
        <dbReference type="Proteomes" id="UP000677244"/>
    </source>
</evidence>